<dbReference type="GO" id="GO:0005524">
    <property type="term" value="F:ATP binding"/>
    <property type="evidence" value="ECO:0007669"/>
    <property type="project" value="UniProtKB-KW"/>
</dbReference>
<keyword evidence="6" id="KW-0067">ATP-binding</keyword>
<keyword evidence="3" id="KW-0547">Nucleotide-binding</keyword>
<keyword evidence="4" id="KW-0378">Hydrolase</keyword>
<dbReference type="Gene3D" id="2.30.30.140">
    <property type="match status" value="1"/>
</dbReference>
<evidence type="ECO:0000313" key="9">
    <source>
        <dbReference type="Proteomes" id="UP000296049"/>
    </source>
</evidence>
<dbReference type="EMBL" id="KB743139">
    <property type="protein sequence ID" value="EOB01064.1"/>
    <property type="molecule type" value="Genomic_DNA"/>
</dbReference>
<evidence type="ECO:0000313" key="8">
    <source>
        <dbReference type="EMBL" id="EOB01064.1"/>
    </source>
</evidence>
<dbReference type="GO" id="GO:0042078">
    <property type="term" value="P:germ-line stem cell division"/>
    <property type="evidence" value="ECO:0007669"/>
    <property type="project" value="TreeGrafter"/>
</dbReference>
<dbReference type="GO" id="GO:0003724">
    <property type="term" value="F:RNA helicase activity"/>
    <property type="evidence" value="ECO:0007669"/>
    <property type="project" value="UniProtKB-EC"/>
</dbReference>
<dbReference type="GO" id="GO:0016787">
    <property type="term" value="F:hydrolase activity"/>
    <property type="evidence" value="ECO:0007669"/>
    <property type="project" value="UniProtKB-KW"/>
</dbReference>
<dbReference type="PANTHER" id="PTHR22655">
    <property type="entry name" value="ATP-DEPENDENT RNA HELICASE TDRD12-RELATED"/>
    <property type="match status" value="1"/>
</dbReference>
<organism evidence="8 9">
    <name type="scientific">Anas platyrhynchos</name>
    <name type="common">Mallard</name>
    <name type="synonym">Anas boschas</name>
    <dbReference type="NCBI Taxonomy" id="8839"/>
    <lineage>
        <taxon>Eukaryota</taxon>
        <taxon>Metazoa</taxon>
        <taxon>Chordata</taxon>
        <taxon>Craniata</taxon>
        <taxon>Vertebrata</taxon>
        <taxon>Euteleostomi</taxon>
        <taxon>Archelosauria</taxon>
        <taxon>Archosauria</taxon>
        <taxon>Dinosauria</taxon>
        <taxon>Saurischia</taxon>
        <taxon>Theropoda</taxon>
        <taxon>Coelurosauria</taxon>
        <taxon>Aves</taxon>
        <taxon>Neognathae</taxon>
        <taxon>Galloanserae</taxon>
        <taxon>Anseriformes</taxon>
        <taxon>Anatidae</taxon>
        <taxon>Anatinae</taxon>
        <taxon>Anas</taxon>
    </lineage>
</organism>
<keyword evidence="2" id="KW-0677">Repeat</keyword>
<evidence type="ECO:0000256" key="2">
    <source>
        <dbReference type="ARBA" id="ARBA00022737"/>
    </source>
</evidence>
<proteinExistence type="predicted"/>
<evidence type="ECO:0000256" key="4">
    <source>
        <dbReference type="ARBA" id="ARBA00022801"/>
    </source>
</evidence>
<evidence type="ECO:0000256" key="1">
    <source>
        <dbReference type="ARBA" id="ARBA00012552"/>
    </source>
</evidence>
<feature type="non-terminal residue" evidence="8">
    <location>
        <position position="91"/>
    </location>
</feature>
<dbReference type="Proteomes" id="UP000296049">
    <property type="component" value="Unassembled WGS sequence"/>
</dbReference>
<evidence type="ECO:0000256" key="3">
    <source>
        <dbReference type="ARBA" id="ARBA00022741"/>
    </source>
</evidence>
<evidence type="ECO:0000256" key="6">
    <source>
        <dbReference type="ARBA" id="ARBA00022840"/>
    </source>
</evidence>
<keyword evidence="5" id="KW-0347">Helicase</keyword>
<name>R0L618_ANAPL</name>
<reference evidence="9" key="1">
    <citation type="journal article" date="2013" name="Nat. Genet.">
        <title>The duck genome and transcriptome provide insight into an avian influenza virus reservoir species.</title>
        <authorList>
            <person name="Huang Y."/>
            <person name="Li Y."/>
            <person name="Burt D.W."/>
            <person name="Chen H."/>
            <person name="Zhang Y."/>
            <person name="Qian W."/>
            <person name="Kim H."/>
            <person name="Gan S."/>
            <person name="Zhao Y."/>
            <person name="Li J."/>
            <person name="Yi K."/>
            <person name="Feng H."/>
            <person name="Zhu P."/>
            <person name="Li B."/>
            <person name="Liu Q."/>
            <person name="Fairley S."/>
            <person name="Magor K.E."/>
            <person name="Du Z."/>
            <person name="Hu X."/>
            <person name="Goodman L."/>
            <person name="Tafer H."/>
            <person name="Vignal A."/>
            <person name="Lee T."/>
            <person name="Kim K.W."/>
            <person name="Sheng Z."/>
            <person name="An Y."/>
            <person name="Searle S."/>
            <person name="Herrero J."/>
            <person name="Groenen M.A."/>
            <person name="Crooijmans R.P."/>
            <person name="Faraut T."/>
            <person name="Cai Q."/>
            <person name="Webster R.G."/>
            <person name="Aldridge J.R."/>
            <person name="Warren W.C."/>
            <person name="Bartschat S."/>
            <person name="Kehr S."/>
            <person name="Marz M."/>
            <person name="Stadler P.F."/>
            <person name="Smith J."/>
            <person name="Kraus R.H."/>
            <person name="Zhao Y."/>
            <person name="Ren L."/>
            <person name="Fei J."/>
            <person name="Morisson M."/>
            <person name="Kaiser P."/>
            <person name="Griffin D.K."/>
            <person name="Rao M."/>
            <person name="Pitel F."/>
            <person name="Wang J."/>
            <person name="Li N."/>
        </authorList>
    </citation>
    <scope>NUCLEOTIDE SEQUENCE [LARGE SCALE GENOMIC DNA]</scope>
</reference>
<evidence type="ECO:0000256" key="7">
    <source>
        <dbReference type="ARBA" id="ARBA00047984"/>
    </source>
</evidence>
<protein>
    <recommendedName>
        <fullName evidence="1">RNA helicase</fullName>
        <ecNumber evidence="1">3.6.4.13</ecNumber>
    </recommendedName>
</protein>
<gene>
    <name evidence="8" type="ORF">Anapl_00364</name>
</gene>
<accession>R0L618</accession>
<dbReference type="SUPFAM" id="SSF63748">
    <property type="entry name" value="Tudor/PWWP/MBT"/>
    <property type="match status" value="1"/>
</dbReference>
<feature type="non-terminal residue" evidence="8">
    <location>
        <position position="1"/>
    </location>
</feature>
<dbReference type="AlphaFoldDB" id="R0L618"/>
<comment type="catalytic activity">
    <reaction evidence="7">
        <text>ATP + H2O = ADP + phosphate + H(+)</text>
        <dbReference type="Rhea" id="RHEA:13065"/>
        <dbReference type="ChEBI" id="CHEBI:15377"/>
        <dbReference type="ChEBI" id="CHEBI:15378"/>
        <dbReference type="ChEBI" id="CHEBI:30616"/>
        <dbReference type="ChEBI" id="CHEBI:43474"/>
        <dbReference type="ChEBI" id="CHEBI:456216"/>
        <dbReference type="EC" id="3.6.4.13"/>
    </reaction>
</comment>
<keyword evidence="9" id="KW-1185">Reference proteome</keyword>
<evidence type="ECO:0000256" key="5">
    <source>
        <dbReference type="ARBA" id="ARBA00022806"/>
    </source>
</evidence>
<dbReference type="EC" id="3.6.4.13" evidence="1"/>
<sequence>VTMEACGPYIVDEIEYKNQNAEINRFYDKSCENADEAKPVTLEEGQICVVFSEELKCWCRAVIKSIMYCAGHYQTECFLGDYAKYYFVLTK</sequence>
<dbReference type="PANTHER" id="PTHR22655:SF2">
    <property type="entry name" value="ATP-DEPENDENT RNA HELICASE TDRD12-RELATED"/>
    <property type="match status" value="1"/>
</dbReference>